<evidence type="ECO:0000313" key="3">
    <source>
        <dbReference type="Proteomes" id="UP000269689"/>
    </source>
</evidence>
<dbReference type="EMBL" id="RKQK01000001">
    <property type="protein sequence ID" value="RPE71688.1"/>
    <property type="molecule type" value="Genomic_DNA"/>
</dbReference>
<comment type="caution">
    <text evidence="2">The sequence shown here is derived from an EMBL/GenBank/DDBJ whole genome shotgun (WGS) entry which is preliminary data.</text>
</comment>
<dbReference type="InterPro" id="IPR036388">
    <property type="entry name" value="WH-like_DNA-bd_sf"/>
</dbReference>
<keyword evidence="2" id="KW-0808">Transferase</keyword>
<gene>
    <name evidence="2" type="ORF">EDD53_0814</name>
</gene>
<organism evidence="2 3">
    <name type="scientific">Pacificibacter maritimus</name>
    <dbReference type="NCBI Taxonomy" id="762213"/>
    <lineage>
        <taxon>Bacteria</taxon>
        <taxon>Pseudomonadati</taxon>
        <taxon>Pseudomonadota</taxon>
        <taxon>Alphaproteobacteria</taxon>
        <taxon>Rhodobacterales</taxon>
        <taxon>Roseobacteraceae</taxon>
        <taxon>Pacificibacter</taxon>
    </lineage>
</organism>
<evidence type="ECO:0000313" key="2">
    <source>
        <dbReference type="EMBL" id="RPE71688.1"/>
    </source>
</evidence>
<dbReference type="Pfam" id="PF00480">
    <property type="entry name" value="ROK"/>
    <property type="match status" value="1"/>
</dbReference>
<dbReference type="Gene3D" id="3.30.420.40">
    <property type="match status" value="2"/>
</dbReference>
<dbReference type="InterPro" id="IPR036390">
    <property type="entry name" value="WH_DNA-bd_sf"/>
</dbReference>
<dbReference type="Gene3D" id="1.10.10.10">
    <property type="entry name" value="Winged helix-like DNA-binding domain superfamily/Winged helix DNA-binding domain"/>
    <property type="match status" value="1"/>
</dbReference>
<dbReference type="InterPro" id="IPR043129">
    <property type="entry name" value="ATPase_NBD"/>
</dbReference>
<sequence>MLKNKESKNISMGCGPLLDRSTVNARPLRQQIFQFVRATGTTARADITRALQISAGSATTQTADLIAEGLLREVSQTERDPEPERGLGRGRPRVALEIVPETAHVIGIKLTATKHTAVLCDFAGDILATMTIPTQNTRRTPQQLLIEIITLIERLLAAAKMKPSDIKAVGLGMPGIVDHGTGQIKWTSLLADTDVDLRSGFAAYFDAPLYLDNDTNMLTLFELWFGTGRDKTDFAVVTIETGVGMGMVMNNRLYRGSHGMGLELGHTKVQLDGALCQCGLRGCLEAYIGEYALTREAETVLDVGHTDVRSQEELLDMLFTEAQAGHKLAESIFKRAGRYLSMGLSNVVQIFDPPLIILSGARVQYHSLYAEEVFANMQSLTLSKGRAPCDVQIHRWDDDIWAHGAAAAGLSALTDTIVGGLEVQHT</sequence>
<dbReference type="SUPFAM" id="SSF53067">
    <property type="entry name" value="Actin-like ATPase domain"/>
    <property type="match status" value="1"/>
</dbReference>
<dbReference type="CDD" id="cd24073">
    <property type="entry name" value="ASKHA_ATPase_ROK_CYANR"/>
    <property type="match status" value="1"/>
</dbReference>
<dbReference type="PANTHER" id="PTHR18964:SF149">
    <property type="entry name" value="BIFUNCTIONAL UDP-N-ACETYLGLUCOSAMINE 2-EPIMERASE_N-ACETYLMANNOSAMINE KINASE"/>
    <property type="match status" value="1"/>
</dbReference>
<proteinExistence type="inferred from homology"/>
<accession>A0A3N4UNT8</accession>
<keyword evidence="3" id="KW-1185">Reference proteome</keyword>
<comment type="similarity">
    <text evidence="1">Belongs to the ROK (NagC/XylR) family.</text>
</comment>
<dbReference type="Proteomes" id="UP000269689">
    <property type="component" value="Unassembled WGS sequence"/>
</dbReference>
<dbReference type="SUPFAM" id="SSF46785">
    <property type="entry name" value="Winged helix' DNA-binding domain"/>
    <property type="match status" value="1"/>
</dbReference>
<protein>
    <submittedName>
        <fullName evidence="2">Putative NBD/HSP70 family sugar kinase</fullName>
    </submittedName>
</protein>
<dbReference type="AlphaFoldDB" id="A0A3N4UNT8"/>
<name>A0A3N4UNT8_9RHOB</name>
<dbReference type="InterPro" id="IPR000600">
    <property type="entry name" value="ROK"/>
</dbReference>
<dbReference type="PANTHER" id="PTHR18964">
    <property type="entry name" value="ROK (REPRESSOR, ORF, KINASE) FAMILY"/>
    <property type="match status" value="1"/>
</dbReference>
<reference evidence="2 3" key="1">
    <citation type="submission" date="2018-11" db="EMBL/GenBank/DDBJ databases">
        <title>Genomic Encyclopedia of Type Strains, Phase IV (KMG-IV): sequencing the most valuable type-strain genomes for metagenomic binning, comparative biology and taxonomic classification.</title>
        <authorList>
            <person name="Goeker M."/>
        </authorList>
    </citation>
    <scope>NUCLEOTIDE SEQUENCE [LARGE SCALE GENOMIC DNA]</scope>
    <source>
        <strain evidence="2 3">DSM 104731</strain>
    </source>
</reference>
<evidence type="ECO:0000256" key="1">
    <source>
        <dbReference type="ARBA" id="ARBA00006479"/>
    </source>
</evidence>
<keyword evidence="2" id="KW-0418">Kinase</keyword>
<dbReference type="GO" id="GO:0016301">
    <property type="term" value="F:kinase activity"/>
    <property type="evidence" value="ECO:0007669"/>
    <property type="project" value="UniProtKB-KW"/>
</dbReference>